<keyword evidence="3" id="KW-0238">DNA-binding</keyword>
<dbReference type="GO" id="GO:0005524">
    <property type="term" value="F:ATP binding"/>
    <property type="evidence" value="ECO:0007669"/>
    <property type="project" value="UniProtKB-KW"/>
</dbReference>
<dbReference type="InterPro" id="IPR027417">
    <property type="entry name" value="P-loop_NTPase"/>
</dbReference>
<dbReference type="InterPro" id="IPR000432">
    <property type="entry name" value="DNA_mismatch_repair_MutS_C"/>
</dbReference>
<evidence type="ECO:0000256" key="1">
    <source>
        <dbReference type="ARBA" id="ARBA00022741"/>
    </source>
</evidence>
<dbReference type="Pfam" id="PF00488">
    <property type="entry name" value="MutS_V"/>
    <property type="match status" value="1"/>
</dbReference>
<feature type="non-terminal residue" evidence="5">
    <location>
        <position position="1"/>
    </location>
</feature>
<organism evidence="5 6">
    <name type="scientific">Volvox africanus</name>
    <dbReference type="NCBI Taxonomy" id="51714"/>
    <lineage>
        <taxon>Eukaryota</taxon>
        <taxon>Viridiplantae</taxon>
        <taxon>Chlorophyta</taxon>
        <taxon>core chlorophytes</taxon>
        <taxon>Chlorophyceae</taxon>
        <taxon>CS clade</taxon>
        <taxon>Chlamydomonadales</taxon>
        <taxon>Volvocaceae</taxon>
        <taxon>Volvox</taxon>
    </lineage>
</organism>
<name>A0A8J4AVC3_9CHLO</name>
<dbReference type="Proteomes" id="UP000747399">
    <property type="component" value="Unassembled WGS sequence"/>
</dbReference>
<evidence type="ECO:0000256" key="3">
    <source>
        <dbReference type="ARBA" id="ARBA00023125"/>
    </source>
</evidence>
<reference evidence="5" key="1">
    <citation type="journal article" date="2021" name="Proc. Natl. Acad. Sci. U.S.A.">
        <title>Three genomes in the algal genus Volvox reveal the fate of a haploid sex-determining region after a transition to homothallism.</title>
        <authorList>
            <person name="Yamamoto K."/>
            <person name="Hamaji T."/>
            <person name="Kawai-Toyooka H."/>
            <person name="Matsuzaki R."/>
            <person name="Takahashi F."/>
            <person name="Nishimura Y."/>
            <person name="Kawachi M."/>
            <person name="Noguchi H."/>
            <person name="Minakuchi Y."/>
            <person name="Umen J.G."/>
            <person name="Toyoda A."/>
            <person name="Nozaki H."/>
        </authorList>
    </citation>
    <scope>NUCLEOTIDE SEQUENCE</scope>
    <source>
        <strain evidence="5">NIES-3780</strain>
    </source>
</reference>
<evidence type="ECO:0000313" key="5">
    <source>
        <dbReference type="EMBL" id="GIL48428.1"/>
    </source>
</evidence>
<gene>
    <name evidence="5" type="ORF">Vafri_4554</name>
</gene>
<dbReference type="EMBL" id="BNCO01000005">
    <property type="protein sequence ID" value="GIL48428.1"/>
    <property type="molecule type" value="Genomic_DNA"/>
</dbReference>
<sequence>HIRRALIHVHVMQICEELMTRGSATLLATHFPQLGELAVLYPQARLWKLQVDTTAGALDFRWLLQPAAALDYCHYGLMLAEAAGMPASVVAEARRIAEMLEETERRRLEVSASVSGLWAAAASVCSRLAVLAQQWRSGGATAEGAERAVQLLRGLQQEALAVPLGELQRELMWEMPQVSEE</sequence>
<dbReference type="Gene3D" id="3.40.50.300">
    <property type="entry name" value="P-loop containing nucleotide triphosphate hydrolases"/>
    <property type="match status" value="1"/>
</dbReference>
<dbReference type="AlphaFoldDB" id="A0A8J4AVC3"/>
<keyword evidence="2" id="KW-0067">ATP-binding</keyword>
<keyword evidence="6" id="KW-1185">Reference proteome</keyword>
<dbReference type="GO" id="GO:0006298">
    <property type="term" value="P:mismatch repair"/>
    <property type="evidence" value="ECO:0007669"/>
    <property type="project" value="InterPro"/>
</dbReference>
<proteinExistence type="predicted"/>
<feature type="domain" description="DNA mismatch repair proteins mutS family" evidence="4">
    <location>
        <begin position="13"/>
        <end position="101"/>
    </location>
</feature>
<evidence type="ECO:0000259" key="4">
    <source>
        <dbReference type="Pfam" id="PF00488"/>
    </source>
</evidence>
<evidence type="ECO:0000256" key="2">
    <source>
        <dbReference type="ARBA" id="ARBA00022840"/>
    </source>
</evidence>
<evidence type="ECO:0000313" key="6">
    <source>
        <dbReference type="Proteomes" id="UP000747399"/>
    </source>
</evidence>
<accession>A0A8J4AVC3</accession>
<keyword evidence="1" id="KW-0547">Nucleotide-binding</keyword>
<protein>
    <recommendedName>
        <fullName evidence="4">DNA mismatch repair proteins mutS family domain-containing protein</fullName>
    </recommendedName>
</protein>
<comment type="caution">
    <text evidence="5">The sequence shown here is derived from an EMBL/GenBank/DDBJ whole genome shotgun (WGS) entry which is preliminary data.</text>
</comment>
<dbReference type="GO" id="GO:0030983">
    <property type="term" value="F:mismatched DNA binding"/>
    <property type="evidence" value="ECO:0007669"/>
    <property type="project" value="InterPro"/>
</dbReference>